<dbReference type="PANTHER" id="PTHR45080">
    <property type="entry name" value="CONTACTIN 5"/>
    <property type="match status" value="1"/>
</dbReference>
<dbReference type="CDD" id="cd00063">
    <property type="entry name" value="FN3"/>
    <property type="match status" value="2"/>
</dbReference>
<dbReference type="Pfam" id="PF13927">
    <property type="entry name" value="Ig_3"/>
    <property type="match status" value="2"/>
</dbReference>
<feature type="transmembrane region" description="Helical" evidence="5">
    <location>
        <begin position="1003"/>
        <end position="1027"/>
    </location>
</feature>
<dbReference type="GO" id="GO:0005886">
    <property type="term" value="C:plasma membrane"/>
    <property type="evidence" value="ECO:0007669"/>
    <property type="project" value="TreeGrafter"/>
</dbReference>
<dbReference type="OrthoDB" id="428111at2759"/>
<proteinExistence type="predicted"/>
<feature type="domain" description="Fibronectin type-III" evidence="8">
    <location>
        <begin position="878"/>
        <end position="972"/>
    </location>
</feature>
<feature type="domain" description="Ig-like" evidence="7">
    <location>
        <begin position="126"/>
        <end position="230"/>
    </location>
</feature>
<dbReference type="InterPro" id="IPR003599">
    <property type="entry name" value="Ig_sub"/>
</dbReference>
<feature type="domain" description="Ig-like" evidence="7">
    <location>
        <begin position="321"/>
        <end position="415"/>
    </location>
</feature>
<dbReference type="Gene3D" id="2.60.40.10">
    <property type="entry name" value="Immunoglobulins"/>
    <property type="match status" value="7"/>
</dbReference>
<feature type="domain" description="Ig-like" evidence="7">
    <location>
        <begin position="443"/>
        <end position="550"/>
    </location>
</feature>
<dbReference type="GO" id="GO:0050808">
    <property type="term" value="P:synapse organization"/>
    <property type="evidence" value="ECO:0007669"/>
    <property type="project" value="TreeGrafter"/>
</dbReference>
<sequence>MGTRIIRLILDCLQLQAFVFCLSLCFSRSHQQNRPVITLAPKNHFSSNGVLEFTCQAEGIPQPKITWYNASIGQVVIDQIPDSDSLSGVHVNQYHGKLMISNPLRDRLYSFYCNASNKFGWTISQPPVLGGLAFLDDHFVQFPTNQTCSVGGKVQFDCQSPNGFPTPIIHWTLNSVVIGYQNTQPLTTRTQVLPNGSLTIHPVKPTDFGTYQCVATNIVGKRQSDTVYLSPASTTSHFLEVPKSVRVRQGEDAKFSCEFDGTHPIIWKRGSGEKPMDSVRTKVSNTFLIIKSVQPSDSGAYVCSVSGLFEHSATLTVDTPPIFLQAPNDMTKRVGENALFECVATGQPQPSIYWELPDMTPVFPSELTSDNMQSKYFVHGGGRLEVKQVTVGDEGRYQCTAHSSVDTIHASAKLHVIEPSKANKPNYATEAAQSSAEEYSVFPFIGLPPSNQTVLVGAVVTLTCEKGAVQDEGPPSKNSVTPDHLNWIVSWDRMTVISGKAETNWLSLLHANQGRYRLLSGGSLQILQVQLNDSGLYTCVVSSPSRLTINGIQTLRPVQSKWTASLQVTSKPYLENHEPALPPPSNLHVINMTSTTAVLTWTPPTLNEMYDVDLGSLRIGYWAEYYRPDRPGDGWVVVESNWPMHIIHLRGLEANIIYYFLVRSRWIDRKVGWASYPIGPLLTSGFEVQQATRLHENFPFLVSDERKVQITNIELHPVSKSTVKLTWKVRGSKQTSELLKDFAIHYREVSILQCVIENRLLSEINQKQTAAYCTFGASLQTQLKELEVKLVHMQQLRGLNPNNYSVTPKISQETHHSSNIQTTLHQSEVVDRSAFLYDLDPFSCYAVTLTFRNPKFVDQKQESRMGLILTLESVPSASPTQLNARWTDRHHIQLNWVEPEVNDWNGLIIGYLIFIFDESMQKRELINVSQSTSQTSFEVPMESAVYVIQMAATTCAGVGIASQPIQLYSMYSKAHQNSVNFQQSKGRYPNKDRFVIDLLDRPWFMGTMIGSIVAWFIIIGLMTAFCFRKRYQKRKQVKANLIPLDSVGASLNSHHFSTASLTKRNLLGSFIAKRNNCNIDLQSRSAAAGSSCDRDFGSGETSPCTQSKSYFEISFPSTELRGDSVELVDSPNPVDLSSNKSVLDNRTVSFCSSGERSVNSPICQIPRTRVMGGMEQVVHSQAAISFPSGRGTTAASVYPHNALPPFQPPFTPINYQTFQDVPFDVLTASGLHATKTDTTQNRVYSPFQGFGLSENMNNATPYATASILPDTVLDPQANRLTQLSMQSPCVPMQQPNLCMGTNLITKCDYYGSSSEHNSYTSSADQPLTKHLHRSRFPEGNHDLEITDRKPATRFRVQSPPSKKRLTKNHWRQCHAQSNQRFKCSSSCKHNVKLKSPKRDESAYLNDHQPVTASMRVQSENFGTEIRFFHGDLIPPPPEDAPPPRSCEEGNVRSTVLT</sequence>
<feature type="domain" description="Fibronectin type-III" evidence="8">
    <location>
        <begin position="583"/>
        <end position="686"/>
    </location>
</feature>
<feature type="domain" description="Ig-like" evidence="7">
    <location>
        <begin position="35"/>
        <end position="124"/>
    </location>
</feature>
<dbReference type="GO" id="GO:0008046">
    <property type="term" value="F:axon guidance receptor activity"/>
    <property type="evidence" value="ECO:0007669"/>
    <property type="project" value="TreeGrafter"/>
</dbReference>
<keyword evidence="1" id="KW-0677">Repeat</keyword>
<keyword evidence="6" id="KW-0732">Signal</keyword>
<evidence type="ECO:0000313" key="10">
    <source>
        <dbReference type="Proteomes" id="UP000748531"/>
    </source>
</evidence>
<dbReference type="Pfam" id="PF07679">
    <property type="entry name" value="I-set"/>
    <property type="match status" value="2"/>
</dbReference>
<dbReference type="InterPro" id="IPR003598">
    <property type="entry name" value="Ig_sub2"/>
</dbReference>
<name>A0A8J4SKL1_9TREM</name>
<evidence type="ECO:0000256" key="5">
    <source>
        <dbReference type="SAM" id="Phobius"/>
    </source>
</evidence>
<keyword evidence="5" id="KW-0812">Transmembrane</keyword>
<dbReference type="InterPro" id="IPR003961">
    <property type="entry name" value="FN3_dom"/>
</dbReference>
<dbReference type="GO" id="GO:0007156">
    <property type="term" value="P:homophilic cell adhesion via plasma membrane adhesion molecules"/>
    <property type="evidence" value="ECO:0007669"/>
    <property type="project" value="TreeGrafter"/>
</dbReference>
<dbReference type="EMBL" id="LUCH01003070">
    <property type="protein sequence ID" value="KAF5400593.1"/>
    <property type="molecule type" value="Genomic_DNA"/>
</dbReference>
<organism evidence="9 10">
    <name type="scientific">Paragonimus heterotremus</name>
    <dbReference type="NCBI Taxonomy" id="100268"/>
    <lineage>
        <taxon>Eukaryota</taxon>
        <taxon>Metazoa</taxon>
        <taxon>Spiralia</taxon>
        <taxon>Lophotrochozoa</taxon>
        <taxon>Platyhelminthes</taxon>
        <taxon>Trematoda</taxon>
        <taxon>Digenea</taxon>
        <taxon>Plagiorchiida</taxon>
        <taxon>Troglotremata</taxon>
        <taxon>Troglotrematidae</taxon>
        <taxon>Paragonimus</taxon>
    </lineage>
</organism>
<comment type="caution">
    <text evidence="9">The sequence shown here is derived from an EMBL/GenBank/DDBJ whole genome shotgun (WGS) entry which is preliminary data.</text>
</comment>
<keyword evidence="3" id="KW-0393">Immunoglobulin domain</keyword>
<evidence type="ECO:0000256" key="4">
    <source>
        <dbReference type="SAM" id="MobiDB-lite"/>
    </source>
</evidence>
<evidence type="ECO:0000256" key="2">
    <source>
        <dbReference type="ARBA" id="ARBA00023157"/>
    </source>
</evidence>
<protein>
    <submittedName>
        <fullName evidence="9">Uncharacterized protein</fullName>
    </submittedName>
</protein>
<keyword evidence="10" id="KW-1185">Reference proteome</keyword>
<dbReference type="GO" id="GO:0030424">
    <property type="term" value="C:axon"/>
    <property type="evidence" value="ECO:0007669"/>
    <property type="project" value="TreeGrafter"/>
</dbReference>
<dbReference type="SMART" id="SM00060">
    <property type="entry name" value="FN3"/>
    <property type="match status" value="3"/>
</dbReference>
<evidence type="ECO:0000256" key="1">
    <source>
        <dbReference type="ARBA" id="ARBA00022737"/>
    </source>
</evidence>
<keyword evidence="5" id="KW-1133">Transmembrane helix</keyword>
<evidence type="ECO:0000313" key="9">
    <source>
        <dbReference type="EMBL" id="KAF5400593.1"/>
    </source>
</evidence>
<dbReference type="SMART" id="SM00408">
    <property type="entry name" value="IGc2"/>
    <property type="match status" value="4"/>
</dbReference>
<feature type="signal peptide" evidence="6">
    <location>
        <begin position="1"/>
        <end position="21"/>
    </location>
</feature>
<reference evidence="9" key="1">
    <citation type="submission" date="2019-05" db="EMBL/GenBank/DDBJ databases">
        <title>Annotation for the trematode Paragonimus heterotremus.</title>
        <authorList>
            <person name="Choi Y.-J."/>
        </authorList>
    </citation>
    <scope>NUCLEOTIDE SEQUENCE</scope>
    <source>
        <strain evidence="9">LC</strain>
    </source>
</reference>
<dbReference type="SMART" id="SM00409">
    <property type="entry name" value="IG"/>
    <property type="match status" value="5"/>
</dbReference>
<dbReference type="PROSITE" id="PS50853">
    <property type="entry name" value="FN3"/>
    <property type="match status" value="2"/>
</dbReference>
<keyword evidence="2" id="KW-1015">Disulfide bond</keyword>
<accession>A0A8J4SKL1</accession>
<dbReference type="GO" id="GO:0043025">
    <property type="term" value="C:neuronal cell body"/>
    <property type="evidence" value="ECO:0007669"/>
    <property type="project" value="TreeGrafter"/>
</dbReference>
<evidence type="ECO:0000256" key="6">
    <source>
        <dbReference type="SAM" id="SignalP"/>
    </source>
</evidence>
<dbReference type="FunFam" id="2.60.40.10:FF:000032">
    <property type="entry name" value="palladin isoform X1"/>
    <property type="match status" value="1"/>
</dbReference>
<feature type="chain" id="PRO_5035293067" evidence="6">
    <location>
        <begin position="22"/>
        <end position="1457"/>
    </location>
</feature>
<dbReference type="InterPro" id="IPR007110">
    <property type="entry name" value="Ig-like_dom"/>
</dbReference>
<dbReference type="InterPro" id="IPR036179">
    <property type="entry name" value="Ig-like_dom_sf"/>
</dbReference>
<dbReference type="SUPFAM" id="SSF49265">
    <property type="entry name" value="Fibronectin type III"/>
    <property type="match status" value="2"/>
</dbReference>
<evidence type="ECO:0000256" key="3">
    <source>
        <dbReference type="ARBA" id="ARBA00023319"/>
    </source>
</evidence>
<dbReference type="InterPro" id="IPR013098">
    <property type="entry name" value="Ig_I-set"/>
</dbReference>
<feature type="domain" description="Ig-like" evidence="7">
    <location>
        <begin position="231"/>
        <end position="316"/>
    </location>
</feature>
<dbReference type="InterPro" id="IPR050958">
    <property type="entry name" value="Cell_Adh-Cytoskel_Orgn"/>
</dbReference>
<gene>
    <name evidence="9" type="ORF">PHET_06249</name>
</gene>
<feature type="compositionally biased region" description="Pro residues" evidence="4">
    <location>
        <begin position="1433"/>
        <end position="1444"/>
    </location>
</feature>
<dbReference type="PANTHER" id="PTHR45080:SF21">
    <property type="entry name" value="INACTIVE TYROSINE-PROTEIN KINASE 7"/>
    <property type="match status" value="1"/>
</dbReference>
<dbReference type="SUPFAM" id="SSF48726">
    <property type="entry name" value="Immunoglobulin"/>
    <property type="match status" value="5"/>
</dbReference>
<dbReference type="PROSITE" id="PS50835">
    <property type="entry name" value="IG_LIKE"/>
    <property type="match status" value="5"/>
</dbReference>
<dbReference type="InterPro" id="IPR013783">
    <property type="entry name" value="Ig-like_fold"/>
</dbReference>
<feature type="region of interest" description="Disordered" evidence="4">
    <location>
        <begin position="1431"/>
        <end position="1457"/>
    </location>
</feature>
<evidence type="ECO:0000259" key="8">
    <source>
        <dbReference type="PROSITE" id="PS50853"/>
    </source>
</evidence>
<dbReference type="InterPro" id="IPR036116">
    <property type="entry name" value="FN3_sf"/>
</dbReference>
<dbReference type="Proteomes" id="UP000748531">
    <property type="component" value="Unassembled WGS sequence"/>
</dbReference>
<keyword evidence="5" id="KW-0472">Membrane</keyword>
<evidence type="ECO:0000259" key="7">
    <source>
        <dbReference type="PROSITE" id="PS50835"/>
    </source>
</evidence>